<gene>
    <name evidence="3" type="ORF">GCM10009539_56700</name>
</gene>
<dbReference type="RefSeq" id="WP_344651974.1">
    <property type="nucleotide sequence ID" value="NZ_BAAAGX010000023.1"/>
</dbReference>
<feature type="compositionally biased region" description="Low complexity" evidence="1">
    <location>
        <begin position="343"/>
        <end position="360"/>
    </location>
</feature>
<organism evidence="3 4">
    <name type="scientific">Cryptosporangium japonicum</name>
    <dbReference type="NCBI Taxonomy" id="80872"/>
    <lineage>
        <taxon>Bacteria</taxon>
        <taxon>Bacillati</taxon>
        <taxon>Actinomycetota</taxon>
        <taxon>Actinomycetes</taxon>
        <taxon>Cryptosporangiales</taxon>
        <taxon>Cryptosporangiaceae</taxon>
        <taxon>Cryptosporangium</taxon>
    </lineage>
</organism>
<evidence type="ECO:0008006" key="5">
    <source>
        <dbReference type="Google" id="ProtNLM"/>
    </source>
</evidence>
<evidence type="ECO:0000256" key="1">
    <source>
        <dbReference type="SAM" id="MobiDB-lite"/>
    </source>
</evidence>
<proteinExistence type="predicted"/>
<name>A0ABP3EKN5_9ACTN</name>
<keyword evidence="2" id="KW-0812">Transmembrane</keyword>
<comment type="caution">
    <text evidence="3">The sequence shown here is derived from an EMBL/GenBank/DDBJ whole genome shotgun (WGS) entry which is preliminary data.</text>
</comment>
<feature type="region of interest" description="Disordered" evidence="1">
    <location>
        <begin position="300"/>
        <end position="360"/>
    </location>
</feature>
<keyword evidence="4" id="KW-1185">Reference proteome</keyword>
<evidence type="ECO:0000256" key="2">
    <source>
        <dbReference type="SAM" id="Phobius"/>
    </source>
</evidence>
<feature type="transmembrane region" description="Helical" evidence="2">
    <location>
        <begin position="373"/>
        <end position="393"/>
    </location>
</feature>
<evidence type="ECO:0000313" key="4">
    <source>
        <dbReference type="Proteomes" id="UP001500967"/>
    </source>
</evidence>
<sequence length="400" mass="41355">MSTNVARVEQTSFSAHASANVLRLTNSDAGPHATALNGLRLGTANATVDAEESTASATQLTGPPGAPPTSATRRAGGGDNDEESGTATRSNSGVELPFLTLGASRLTATANWADPDGPIALSSALARPGELVLRPEDDEALMHVWRGSQTRTQTQLVAVAGQSTLGLRTTAKAELSAVTLFRGTSTEVTIRFLRAPSLMAVAAGSERTDVRYVPPIVAVTASQGRSYRLDAAGESIEVPLDGPGCCNRLVRVRLGTVRERVGHTSVDATAAAVRLQIVGAEDRLLDATIGDLDVSAHVPVGGLGHQKADHPRADHPRADHQKADPCEPCANDEIALTPSENVASPPAESASPQPVTPTSAVPAAAETLPRTGASLPLIAALGLALLTIGWIVIRAVRRRA</sequence>
<dbReference type="Proteomes" id="UP001500967">
    <property type="component" value="Unassembled WGS sequence"/>
</dbReference>
<evidence type="ECO:0000313" key="3">
    <source>
        <dbReference type="EMBL" id="GAA0263367.1"/>
    </source>
</evidence>
<feature type="compositionally biased region" description="Basic and acidic residues" evidence="1">
    <location>
        <begin position="306"/>
        <end position="325"/>
    </location>
</feature>
<keyword evidence="2" id="KW-0472">Membrane</keyword>
<accession>A0ABP3EKN5</accession>
<feature type="region of interest" description="Disordered" evidence="1">
    <location>
        <begin position="48"/>
        <end position="93"/>
    </location>
</feature>
<protein>
    <recommendedName>
        <fullName evidence="5">Gram-positive cocci surface proteins LPxTG domain-containing protein</fullName>
    </recommendedName>
</protein>
<dbReference type="NCBIfam" id="TIGR01167">
    <property type="entry name" value="LPXTG_anchor"/>
    <property type="match status" value="1"/>
</dbReference>
<reference evidence="4" key="1">
    <citation type="journal article" date="2019" name="Int. J. Syst. Evol. Microbiol.">
        <title>The Global Catalogue of Microorganisms (GCM) 10K type strain sequencing project: providing services to taxonomists for standard genome sequencing and annotation.</title>
        <authorList>
            <consortium name="The Broad Institute Genomics Platform"/>
            <consortium name="The Broad Institute Genome Sequencing Center for Infectious Disease"/>
            <person name="Wu L."/>
            <person name="Ma J."/>
        </authorList>
    </citation>
    <scope>NUCLEOTIDE SEQUENCE [LARGE SCALE GENOMIC DNA]</scope>
    <source>
        <strain evidence="4">JCM 10425</strain>
    </source>
</reference>
<dbReference type="EMBL" id="BAAAGX010000023">
    <property type="protein sequence ID" value="GAA0263367.1"/>
    <property type="molecule type" value="Genomic_DNA"/>
</dbReference>
<keyword evidence="2" id="KW-1133">Transmembrane helix</keyword>